<accession>A0A806JZK3</accession>
<organism evidence="2">
    <name type="scientific">uncultured bacterium contig00043</name>
    <dbReference type="NCBI Taxonomy" id="1181530"/>
    <lineage>
        <taxon>Bacteria</taxon>
        <taxon>environmental samples</taxon>
    </lineage>
</organism>
<dbReference type="EMBL" id="JQ844203">
    <property type="protein sequence ID" value="AGS52628.1"/>
    <property type="molecule type" value="Genomic_DNA"/>
</dbReference>
<sequence>MKFLKRFFSTILLLFLITSQLFAASSRQIANAAEFLLHYGNKYIFKSRTIDILRAAAEGQGGVMFRAIAVPDDIRLLEQSIALRYNENENDGSRLQISFGSITITENNLMDWMLLPIAAYADTPYYNCVTLLASPVEKKEVYRLEYAKENGSNLYFAEFHPAFLNTLVGLNLLLVDAIFINPIVCSLPYRPEIGILNDYNANSNIKNIFNQYRSYDSFLSINKILFDETYQQKYDSYIFSDPNEGISFKIENNQIKFNEKYFPYYHFLRASSKNRQYVPVNDITNDIKNSGHIKNISPAIFNTAEKTCYWAAFFRFVKTKAPDAWYDFMLQIAPKITDSRYIVGQGPKNGIYEYKFDKNKEDYHLETPRMFGFIGDESYFDHFIAKKERLDLEYVKTLTKKQQEIYSTLNYLDKENYLNLMKQLNEKELKYFNILSSENWSVCLNLSSYNEMLSYINLSQPHRAACDKLITTPRRQDFLSLNELEKTLFISLTPIQQEMWFNCDDKKQRNLLLSDSYKFILDNSIELKKRLTAKQFEIFSSLSEKQKEIFFSIAIQHEREAYLSLSPEQREFCDELSIAERYDLLSLSPKERTQYIFEKTNIMNFSLGSMIKPNYNKFTFDRPILNYNKFTFDQLFLTPAEKVLFDKLDAELQAQLLSLPKNIQARIIRIYLRDNLSKKEYKEFENLFEHLE</sequence>
<feature type="signal peptide" evidence="1">
    <location>
        <begin position="1"/>
        <end position="23"/>
    </location>
</feature>
<name>A0A806JZK3_9BACT</name>
<feature type="chain" id="PRO_5032656161" evidence="1">
    <location>
        <begin position="24"/>
        <end position="692"/>
    </location>
</feature>
<proteinExistence type="predicted"/>
<evidence type="ECO:0000256" key="1">
    <source>
        <dbReference type="SAM" id="SignalP"/>
    </source>
</evidence>
<keyword evidence="1" id="KW-0732">Signal</keyword>
<evidence type="ECO:0000313" key="2">
    <source>
        <dbReference type="EMBL" id="AGS52628.1"/>
    </source>
</evidence>
<reference evidence="2" key="1">
    <citation type="submission" date="2012-03" db="EMBL/GenBank/DDBJ databases">
        <title>Functional metagenomics reveals considerable lignocellulase gene clusters in the gut microbiome of a wood-feeding higher termite.</title>
        <authorList>
            <person name="Liu N."/>
        </authorList>
    </citation>
    <scope>NUCLEOTIDE SEQUENCE</scope>
</reference>
<protein>
    <submittedName>
        <fullName evidence="2">Uncharacterized protein</fullName>
    </submittedName>
</protein>
<dbReference type="AlphaFoldDB" id="A0A806JZK3"/>